<comment type="caution">
    <text evidence="1">The sequence shown here is derived from an EMBL/GenBank/DDBJ whole genome shotgun (WGS) entry which is preliminary data.</text>
</comment>
<dbReference type="Proteomes" id="UP000051302">
    <property type="component" value="Unassembled WGS sequence"/>
</dbReference>
<accession>A0A0R1W8P7</accession>
<dbReference type="STRING" id="1423774.FD31_GL002385"/>
<sequence>MNLFKVNSKIIILALVLIAAGVVLALVSYSNLHFDVSALINHGGTWYAPIKWDMGY</sequence>
<proteinExistence type="predicted"/>
<name>A0A0R1W8P7_9LACO</name>
<dbReference type="RefSeq" id="WP_157049175.1">
    <property type="nucleotide sequence ID" value="NZ_AZFV01000063.1"/>
</dbReference>
<gene>
    <name evidence="1" type="ORF">FD31_GL002385</name>
</gene>
<dbReference type="EMBL" id="AZFV01000063">
    <property type="protein sequence ID" value="KRM13997.1"/>
    <property type="molecule type" value="Genomic_DNA"/>
</dbReference>
<organism evidence="1 2">
    <name type="scientific">Companilactobacillus nantensis DSM 16982</name>
    <dbReference type="NCBI Taxonomy" id="1423774"/>
    <lineage>
        <taxon>Bacteria</taxon>
        <taxon>Bacillati</taxon>
        <taxon>Bacillota</taxon>
        <taxon>Bacilli</taxon>
        <taxon>Lactobacillales</taxon>
        <taxon>Lactobacillaceae</taxon>
        <taxon>Companilactobacillus</taxon>
    </lineage>
</organism>
<keyword evidence="2" id="KW-1185">Reference proteome</keyword>
<protein>
    <submittedName>
        <fullName evidence="1">Uncharacterized protein</fullName>
    </submittedName>
</protein>
<evidence type="ECO:0000313" key="2">
    <source>
        <dbReference type="Proteomes" id="UP000051302"/>
    </source>
</evidence>
<reference evidence="1 2" key="1">
    <citation type="journal article" date="2015" name="Genome Announc.">
        <title>Expanding the biotechnology potential of lactobacilli through comparative genomics of 213 strains and associated genera.</title>
        <authorList>
            <person name="Sun Z."/>
            <person name="Harris H.M."/>
            <person name="McCann A."/>
            <person name="Guo C."/>
            <person name="Argimon S."/>
            <person name="Zhang W."/>
            <person name="Yang X."/>
            <person name="Jeffery I.B."/>
            <person name="Cooney J.C."/>
            <person name="Kagawa T.F."/>
            <person name="Liu W."/>
            <person name="Song Y."/>
            <person name="Salvetti E."/>
            <person name="Wrobel A."/>
            <person name="Rasinkangas P."/>
            <person name="Parkhill J."/>
            <person name="Rea M.C."/>
            <person name="O'Sullivan O."/>
            <person name="Ritari J."/>
            <person name="Douillard F.P."/>
            <person name="Paul Ross R."/>
            <person name="Yang R."/>
            <person name="Briner A.E."/>
            <person name="Felis G.E."/>
            <person name="de Vos W.M."/>
            <person name="Barrangou R."/>
            <person name="Klaenhammer T.R."/>
            <person name="Caufield P.W."/>
            <person name="Cui Y."/>
            <person name="Zhang H."/>
            <person name="O'Toole P.W."/>
        </authorList>
    </citation>
    <scope>NUCLEOTIDE SEQUENCE [LARGE SCALE GENOMIC DNA]</scope>
    <source>
        <strain evidence="1 2">DSM 16982</strain>
    </source>
</reference>
<dbReference type="PATRIC" id="fig|1423774.3.peg.2477"/>
<dbReference type="AlphaFoldDB" id="A0A0R1W8P7"/>
<evidence type="ECO:0000313" key="1">
    <source>
        <dbReference type="EMBL" id="KRM13997.1"/>
    </source>
</evidence>